<reference evidence="1 2" key="1">
    <citation type="journal article" date="2016" name="Proc. Natl. Acad. Sci. U.S.A.">
        <title>Lipid metabolic changes in an early divergent fungus govern the establishment of a mutualistic symbiosis with endobacteria.</title>
        <authorList>
            <person name="Lastovetsky O.A."/>
            <person name="Gaspar M.L."/>
            <person name="Mondo S.J."/>
            <person name="LaButti K.M."/>
            <person name="Sandor L."/>
            <person name="Grigoriev I.V."/>
            <person name="Henry S.A."/>
            <person name="Pawlowska T.E."/>
        </authorList>
    </citation>
    <scope>NUCLEOTIDE SEQUENCE [LARGE SCALE GENOMIC DNA]</scope>
    <source>
        <strain evidence="1 2">ATCC 11559</strain>
    </source>
</reference>
<sequence>MEDVYDDLIDDKTFNAALDHLMLFRLPTTIRQVKDEFKIEAKNAVSFEQMDSVGQVGMTTSIAAENRVVATEHSSTSPDNQTIKMAKLPAPYCSYKIHTV</sequence>
<evidence type="ECO:0000313" key="2">
    <source>
        <dbReference type="Proteomes" id="UP000242381"/>
    </source>
</evidence>
<dbReference type="AlphaFoldDB" id="A0A1X0RLC0"/>
<organism evidence="1 2">
    <name type="scientific">Rhizopus microsporus</name>
    <dbReference type="NCBI Taxonomy" id="58291"/>
    <lineage>
        <taxon>Eukaryota</taxon>
        <taxon>Fungi</taxon>
        <taxon>Fungi incertae sedis</taxon>
        <taxon>Mucoromycota</taxon>
        <taxon>Mucoromycotina</taxon>
        <taxon>Mucoromycetes</taxon>
        <taxon>Mucorales</taxon>
        <taxon>Mucorineae</taxon>
        <taxon>Rhizopodaceae</taxon>
        <taxon>Rhizopus</taxon>
    </lineage>
</organism>
<dbReference type="Proteomes" id="UP000242381">
    <property type="component" value="Unassembled WGS sequence"/>
</dbReference>
<accession>A0A1X0RLC0</accession>
<dbReference type="EMBL" id="KV921618">
    <property type="protein sequence ID" value="ORE12698.1"/>
    <property type="molecule type" value="Genomic_DNA"/>
</dbReference>
<proteinExistence type="predicted"/>
<gene>
    <name evidence="1" type="ORF">BCV71DRAFT_259021</name>
</gene>
<name>A0A1X0RLC0_RHIZD</name>
<protein>
    <submittedName>
        <fullName evidence="1">Uncharacterized protein</fullName>
    </submittedName>
</protein>
<evidence type="ECO:0000313" key="1">
    <source>
        <dbReference type="EMBL" id="ORE12698.1"/>
    </source>
</evidence>